<accession>A0ABD2QM92</accession>
<feature type="compositionally biased region" description="Acidic residues" evidence="7">
    <location>
        <begin position="196"/>
        <end position="207"/>
    </location>
</feature>
<feature type="binding site" evidence="4">
    <location>
        <position position="497"/>
    </location>
    <ligand>
        <name>AMP</name>
        <dbReference type="ChEBI" id="CHEBI:456215"/>
    </ligand>
</feature>
<feature type="binding site" evidence="4">
    <location>
        <position position="391"/>
    </location>
    <ligand>
        <name>AMP</name>
        <dbReference type="ChEBI" id="CHEBI:456215"/>
    </ligand>
</feature>
<feature type="domain" description="PDEase" evidence="8">
    <location>
        <begin position="272"/>
        <end position="626"/>
    </location>
</feature>
<keyword evidence="2 6" id="KW-0378">Hydrolase</keyword>
<dbReference type="InterPro" id="IPR003607">
    <property type="entry name" value="HD/PDEase_dom"/>
</dbReference>
<evidence type="ECO:0000259" key="8">
    <source>
        <dbReference type="PROSITE" id="PS51845"/>
    </source>
</evidence>
<protein>
    <recommendedName>
        <fullName evidence="6">Phosphodiesterase</fullName>
        <ecNumber evidence="6">3.1.4.-</ecNumber>
    </recommendedName>
</protein>
<feature type="binding site" evidence="4">
    <location>
        <begin position="350"/>
        <end position="354"/>
    </location>
    <ligand>
        <name>AMP</name>
        <dbReference type="ChEBI" id="CHEBI:456215"/>
    </ligand>
</feature>
<evidence type="ECO:0000256" key="4">
    <source>
        <dbReference type="PIRSR" id="PIRSR623088-2"/>
    </source>
</evidence>
<comment type="similarity">
    <text evidence="6">Belongs to the cyclic nucleotide phosphodiesterase family.</text>
</comment>
<feature type="binding site" evidence="5">
    <location>
        <position position="391"/>
    </location>
    <ligand>
        <name>Zn(2+)</name>
        <dbReference type="ChEBI" id="CHEBI:29105"/>
        <label>1</label>
    </ligand>
</feature>
<dbReference type="GO" id="GO:0046872">
    <property type="term" value="F:metal ion binding"/>
    <property type="evidence" value="ECO:0007669"/>
    <property type="project" value="UniProtKB-KW"/>
</dbReference>
<evidence type="ECO:0000256" key="1">
    <source>
        <dbReference type="ARBA" id="ARBA00022723"/>
    </source>
</evidence>
<dbReference type="Gene3D" id="1.10.1300.10">
    <property type="entry name" value="3'5'-cyclic nucleotide phosphodiesterase, catalytic domain"/>
    <property type="match status" value="1"/>
</dbReference>
<name>A0ABD2QM92_9PLAT</name>
<dbReference type="Pfam" id="PF00233">
    <property type="entry name" value="PDEase_I"/>
    <property type="match status" value="1"/>
</dbReference>
<feature type="active site" description="Proton donor" evidence="3">
    <location>
        <position position="350"/>
    </location>
</feature>
<dbReference type="PROSITE" id="PS00126">
    <property type="entry name" value="PDEASE_I_1"/>
    <property type="match status" value="1"/>
</dbReference>
<evidence type="ECO:0000256" key="6">
    <source>
        <dbReference type="RuleBase" id="RU363067"/>
    </source>
</evidence>
<dbReference type="EMBL" id="JBJKFK010000047">
    <property type="protein sequence ID" value="KAL3320502.1"/>
    <property type="molecule type" value="Genomic_DNA"/>
</dbReference>
<dbReference type="InterPro" id="IPR002073">
    <property type="entry name" value="PDEase_catalytic_dom"/>
</dbReference>
<dbReference type="InterPro" id="IPR036971">
    <property type="entry name" value="PDEase_catalytic_dom_sf"/>
</dbReference>
<evidence type="ECO:0000256" key="3">
    <source>
        <dbReference type="PIRSR" id="PIRSR623088-1"/>
    </source>
</evidence>
<feature type="binding site" evidence="5">
    <location>
        <position position="390"/>
    </location>
    <ligand>
        <name>Zn(2+)</name>
        <dbReference type="ChEBI" id="CHEBI:29105"/>
        <label>1</label>
    </ligand>
</feature>
<dbReference type="EC" id="3.1.4.-" evidence="6"/>
<feature type="binding site" evidence="5">
    <location>
        <position position="391"/>
    </location>
    <ligand>
        <name>Zn(2+)</name>
        <dbReference type="ChEBI" id="CHEBI:29105"/>
        <label>2</label>
    </ligand>
</feature>
<dbReference type="PANTHER" id="PTHR11347">
    <property type="entry name" value="CYCLIC NUCLEOTIDE PHOSPHODIESTERASE"/>
    <property type="match status" value="1"/>
</dbReference>
<comment type="cofactor">
    <cofactor evidence="6">
        <name>a divalent metal cation</name>
        <dbReference type="ChEBI" id="CHEBI:60240"/>
    </cofactor>
    <text evidence="6">Binds 2 divalent metal cations per subunit. Site 1 may preferentially bind zinc ions, while site 2 has a preference for magnesium and/or manganese ions.</text>
</comment>
<dbReference type="SMART" id="SM00471">
    <property type="entry name" value="HDc"/>
    <property type="match status" value="1"/>
</dbReference>
<sequence length="633" mass="72104">MEAVVFNAAKVVYYLFNAKEIAGDAGEVFSCLLKCLLAFVVIRILELIIPDRRDHENVALHVETTELSPPVKRLSSMPWISASATEIGVSITPPITINLHRGKLQQSRTVDEPDEQNRAAKFWNSPSCDELDVQSGSLEMTKTASARIRRLIELVLQNKITKRELLDNLSIVTDLLKRLFLEQKSELLDRDLEIPEWEDEDDEEQQESDSARRSKKSSLKPMPTEVKSWLEATFMKPHRPESKEKWTFRKAARMIKARIKLERMFGGIQGKPTFLMSPEGENILKTKLHAWDFDVFALNNYSDNHAIIHVGFALLDQHRLLQRFRIMPTVLECFLLKVEQGYSLHNNPYHNLIHAADVAQTCNSIIHSAGIVDLIDDVDKLAIIFSAIIHDLEHTGTTNAFHVNTGSTLAILYNDRGVQENHHVSAAYRIMKMENANIFQNLTEEEFREVRSAAIEIVLNTDMSLHFQQLKSLSKMISLPEPLNKLKAYSLLLHSADISHPTKTWDLHERWTKMLVEEFFRQGDRETELGLPCSPLCDRKTTVVAQSQIGFIEFIVSPTFVLLNAMLEKLVKQAASSELESEEVDVAPIKLSESKFGSSKFPTDVPDWCDLLEKNRTNWSLQASVKPPETDEK</sequence>
<keyword evidence="10" id="KW-1185">Reference proteome</keyword>
<feature type="binding site" evidence="5">
    <location>
        <position position="497"/>
    </location>
    <ligand>
        <name>Zn(2+)</name>
        <dbReference type="ChEBI" id="CHEBI:29105"/>
        <label>1</label>
    </ligand>
</feature>
<evidence type="ECO:0000313" key="9">
    <source>
        <dbReference type="EMBL" id="KAL3320502.1"/>
    </source>
</evidence>
<dbReference type="InterPro" id="IPR023174">
    <property type="entry name" value="PDEase_CS"/>
</dbReference>
<evidence type="ECO:0000256" key="7">
    <source>
        <dbReference type="SAM" id="MobiDB-lite"/>
    </source>
</evidence>
<dbReference type="Proteomes" id="UP001626550">
    <property type="component" value="Unassembled WGS sequence"/>
</dbReference>
<reference evidence="9 10" key="1">
    <citation type="submission" date="2024-11" db="EMBL/GenBank/DDBJ databases">
        <title>Adaptive evolution of stress response genes in parasites aligns with host niche diversity.</title>
        <authorList>
            <person name="Hahn C."/>
            <person name="Resl P."/>
        </authorList>
    </citation>
    <scope>NUCLEOTIDE SEQUENCE [LARGE SCALE GENOMIC DNA]</scope>
    <source>
        <strain evidence="9">EGGRZ-B1_66</strain>
        <tissue evidence="9">Body</tissue>
    </source>
</reference>
<evidence type="ECO:0000313" key="10">
    <source>
        <dbReference type="Proteomes" id="UP001626550"/>
    </source>
</evidence>
<dbReference type="PRINTS" id="PR00387">
    <property type="entry name" value="PDIESTERASE1"/>
</dbReference>
<dbReference type="PROSITE" id="PS51845">
    <property type="entry name" value="PDEASE_I_2"/>
    <property type="match status" value="1"/>
</dbReference>
<evidence type="ECO:0000256" key="5">
    <source>
        <dbReference type="PIRSR" id="PIRSR623088-3"/>
    </source>
</evidence>
<dbReference type="InterPro" id="IPR023088">
    <property type="entry name" value="PDEase"/>
</dbReference>
<feature type="binding site" evidence="5">
    <location>
        <position position="354"/>
    </location>
    <ligand>
        <name>Zn(2+)</name>
        <dbReference type="ChEBI" id="CHEBI:29105"/>
        <label>1</label>
    </ligand>
</feature>
<dbReference type="CDD" id="cd00077">
    <property type="entry name" value="HDc"/>
    <property type="match status" value="1"/>
</dbReference>
<organism evidence="9 10">
    <name type="scientific">Cichlidogyrus casuarinus</name>
    <dbReference type="NCBI Taxonomy" id="1844966"/>
    <lineage>
        <taxon>Eukaryota</taxon>
        <taxon>Metazoa</taxon>
        <taxon>Spiralia</taxon>
        <taxon>Lophotrochozoa</taxon>
        <taxon>Platyhelminthes</taxon>
        <taxon>Monogenea</taxon>
        <taxon>Monopisthocotylea</taxon>
        <taxon>Dactylogyridea</taxon>
        <taxon>Ancyrocephalidae</taxon>
        <taxon>Cichlidogyrus</taxon>
    </lineage>
</organism>
<gene>
    <name evidence="9" type="primary">PDE1C_1</name>
    <name evidence="9" type="ORF">Ciccas_000801</name>
</gene>
<proteinExistence type="inferred from homology"/>
<comment type="caution">
    <text evidence="9">The sequence shown here is derived from an EMBL/GenBank/DDBJ whole genome shotgun (WGS) entry which is preliminary data.</text>
</comment>
<evidence type="ECO:0000256" key="2">
    <source>
        <dbReference type="ARBA" id="ARBA00022801"/>
    </source>
</evidence>
<feature type="binding site" evidence="4">
    <location>
        <position position="548"/>
    </location>
    <ligand>
        <name>AMP</name>
        <dbReference type="ChEBI" id="CHEBI:456215"/>
    </ligand>
</feature>
<feature type="region of interest" description="Disordered" evidence="7">
    <location>
        <begin position="196"/>
        <end position="220"/>
    </location>
</feature>
<dbReference type="AlphaFoldDB" id="A0ABD2QM92"/>
<dbReference type="GO" id="GO:0016787">
    <property type="term" value="F:hydrolase activity"/>
    <property type="evidence" value="ECO:0007669"/>
    <property type="project" value="UniProtKB-KW"/>
</dbReference>
<dbReference type="SUPFAM" id="SSF109604">
    <property type="entry name" value="HD-domain/PDEase-like"/>
    <property type="match status" value="1"/>
</dbReference>
<keyword evidence="1 5" id="KW-0479">Metal-binding</keyword>